<accession>A0A0E9PD12</accession>
<dbReference type="EMBL" id="GBXM01106178">
    <property type="protein sequence ID" value="JAH02399.1"/>
    <property type="molecule type" value="Transcribed_RNA"/>
</dbReference>
<reference evidence="1" key="1">
    <citation type="submission" date="2014-11" db="EMBL/GenBank/DDBJ databases">
        <authorList>
            <person name="Amaro Gonzalez C."/>
        </authorList>
    </citation>
    <scope>NUCLEOTIDE SEQUENCE</scope>
</reference>
<sequence length="51" mass="5910">MASLSLTLLLHIRTRVQQKDRGLRCEELSHAVRNVRKDMQTRSIPACLRHA</sequence>
<protein>
    <submittedName>
        <fullName evidence="1">Uncharacterized protein</fullName>
    </submittedName>
</protein>
<proteinExistence type="predicted"/>
<reference evidence="1" key="2">
    <citation type="journal article" date="2015" name="Fish Shellfish Immunol.">
        <title>Early steps in the European eel (Anguilla anguilla)-Vibrio vulnificus interaction in the gills: Role of the RtxA13 toxin.</title>
        <authorList>
            <person name="Callol A."/>
            <person name="Pajuelo D."/>
            <person name="Ebbesson L."/>
            <person name="Teles M."/>
            <person name="MacKenzie S."/>
            <person name="Amaro C."/>
        </authorList>
    </citation>
    <scope>NUCLEOTIDE SEQUENCE</scope>
</reference>
<evidence type="ECO:0000313" key="1">
    <source>
        <dbReference type="EMBL" id="JAH02399.1"/>
    </source>
</evidence>
<name>A0A0E9PD12_ANGAN</name>
<dbReference type="AlphaFoldDB" id="A0A0E9PD12"/>
<organism evidence="1">
    <name type="scientific">Anguilla anguilla</name>
    <name type="common">European freshwater eel</name>
    <name type="synonym">Muraena anguilla</name>
    <dbReference type="NCBI Taxonomy" id="7936"/>
    <lineage>
        <taxon>Eukaryota</taxon>
        <taxon>Metazoa</taxon>
        <taxon>Chordata</taxon>
        <taxon>Craniata</taxon>
        <taxon>Vertebrata</taxon>
        <taxon>Euteleostomi</taxon>
        <taxon>Actinopterygii</taxon>
        <taxon>Neopterygii</taxon>
        <taxon>Teleostei</taxon>
        <taxon>Anguilliformes</taxon>
        <taxon>Anguillidae</taxon>
        <taxon>Anguilla</taxon>
    </lineage>
</organism>